<name>A0A369KPF6_9BACT</name>
<dbReference type="PROSITE" id="PS00903">
    <property type="entry name" value="CYT_DCMP_DEAMINASES_1"/>
    <property type="match status" value="1"/>
</dbReference>
<evidence type="ECO:0000256" key="8">
    <source>
        <dbReference type="HAMAP-Rule" id="MF_00972"/>
    </source>
</evidence>
<feature type="binding site" evidence="8">
    <location>
        <position position="80"/>
    </location>
    <ligand>
        <name>Zn(2+)</name>
        <dbReference type="ChEBI" id="CHEBI:29105"/>
        <note>catalytic</note>
    </ligand>
</feature>
<dbReference type="PANTHER" id="PTHR11079">
    <property type="entry name" value="CYTOSINE DEAMINASE FAMILY MEMBER"/>
    <property type="match status" value="1"/>
</dbReference>
<comment type="catalytic activity">
    <reaction evidence="7 8">
        <text>adenosine(34) in tRNA + H2O + H(+) = inosine(34) in tRNA + NH4(+)</text>
        <dbReference type="Rhea" id="RHEA:43168"/>
        <dbReference type="Rhea" id="RHEA-COMP:10373"/>
        <dbReference type="Rhea" id="RHEA-COMP:10374"/>
        <dbReference type="ChEBI" id="CHEBI:15377"/>
        <dbReference type="ChEBI" id="CHEBI:15378"/>
        <dbReference type="ChEBI" id="CHEBI:28938"/>
        <dbReference type="ChEBI" id="CHEBI:74411"/>
        <dbReference type="ChEBI" id="CHEBI:82852"/>
        <dbReference type="EC" id="3.5.4.33"/>
    </reaction>
</comment>
<reference evidence="10" key="1">
    <citation type="submission" date="2018-04" db="EMBL/GenBank/DDBJ databases">
        <title>Draft genome sequence of the Candidatus Spirobacillus cienkowskii, a pathogen of freshwater Daphnia species, reconstructed from hemolymph metagenomic reads.</title>
        <authorList>
            <person name="Bresciani L."/>
            <person name="Lemos L.N."/>
            <person name="Wale N."/>
            <person name="Lin J.Y."/>
            <person name="Fernandes G.R."/>
            <person name="Duffy M.A."/>
            <person name="Rodrigues J.M."/>
        </authorList>
    </citation>
    <scope>NUCLEOTIDE SEQUENCE [LARGE SCALE GENOMIC DNA]</scope>
    <source>
        <strain evidence="10">Binning01</strain>
    </source>
</reference>
<evidence type="ECO:0000256" key="3">
    <source>
        <dbReference type="ARBA" id="ARBA00022694"/>
    </source>
</evidence>
<evidence type="ECO:0000256" key="7">
    <source>
        <dbReference type="ARBA" id="ARBA00048045"/>
    </source>
</evidence>
<dbReference type="Gene3D" id="3.40.140.10">
    <property type="entry name" value="Cytidine Deaminase, domain 2"/>
    <property type="match status" value="1"/>
</dbReference>
<evidence type="ECO:0000313" key="10">
    <source>
        <dbReference type="EMBL" id="RDB35250.1"/>
    </source>
</evidence>
<keyword evidence="3 8" id="KW-0819">tRNA processing</keyword>
<dbReference type="CDD" id="cd01285">
    <property type="entry name" value="nucleoside_deaminase"/>
    <property type="match status" value="1"/>
</dbReference>
<keyword evidence="6 8" id="KW-0862">Zinc</keyword>
<dbReference type="HAMAP" id="MF_00972">
    <property type="entry name" value="tRNA_aden_deaminase"/>
    <property type="match status" value="1"/>
</dbReference>
<evidence type="ECO:0000256" key="5">
    <source>
        <dbReference type="ARBA" id="ARBA00022801"/>
    </source>
</evidence>
<organism evidence="10 11">
    <name type="scientific">Spirobacillus cienkowskii</name>
    <dbReference type="NCBI Taxonomy" id="495820"/>
    <lineage>
        <taxon>Bacteria</taxon>
        <taxon>Pseudomonadati</taxon>
        <taxon>Bdellovibrionota</taxon>
        <taxon>Oligoflexia</taxon>
        <taxon>Silvanigrellales</taxon>
        <taxon>Spirobacillus</taxon>
    </lineage>
</organism>
<feature type="binding site" evidence="8">
    <location>
        <position position="47"/>
    </location>
    <ligand>
        <name>Zn(2+)</name>
        <dbReference type="ChEBI" id="CHEBI:29105"/>
        <note>catalytic</note>
    </ligand>
</feature>
<dbReference type="NCBIfam" id="NF008113">
    <property type="entry name" value="PRK10860.1"/>
    <property type="match status" value="1"/>
</dbReference>
<dbReference type="GO" id="GO:0052717">
    <property type="term" value="F:tRNA-specific adenosine-34 deaminase activity"/>
    <property type="evidence" value="ECO:0007669"/>
    <property type="project" value="UniProtKB-UniRule"/>
</dbReference>
<feature type="domain" description="CMP/dCMP-type deaminase" evidence="9">
    <location>
        <begin position="1"/>
        <end position="107"/>
    </location>
</feature>
<gene>
    <name evidence="8" type="primary">tadA</name>
    <name evidence="10" type="ORF">DCC88_11145</name>
</gene>
<dbReference type="Pfam" id="PF14437">
    <property type="entry name" value="MafB19-deam"/>
    <property type="match status" value="1"/>
</dbReference>
<proteinExistence type="inferred from homology"/>
<dbReference type="InterPro" id="IPR028883">
    <property type="entry name" value="tRNA_aden_deaminase"/>
</dbReference>
<evidence type="ECO:0000313" key="11">
    <source>
        <dbReference type="Proteomes" id="UP000253934"/>
    </source>
</evidence>
<dbReference type="InterPro" id="IPR002125">
    <property type="entry name" value="CMP_dCMP_dom"/>
</dbReference>
<sequence length="152" mass="16511">MTRCLDLARNAAAIGEVPVGAIIVDSNKNIITEAHNLRETNKTATAHAELIAIEKACQSRSQWRLQDCTLYVSLEPCFMCAGAIILARIPRVVFAASDPKAGAVGSLFNVLNDSRLNHRCEVIAGVCSEESSRLLKSFFQERRKKSGCSCGT</sequence>
<evidence type="ECO:0000256" key="1">
    <source>
        <dbReference type="ARBA" id="ARBA00010669"/>
    </source>
</evidence>
<keyword evidence="4 8" id="KW-0479">Metal-binding</keyword>
<evidence type="ECO:0000256" key="2">
    <source>
        <dbReference type="ARBA" id="ARBA00011738"/>
    </source>
</evidence>
<dbReference type="EMBL" id="QOVW01000094">
    <property type="protein sequence ID" value="RDB35250.1"/>
    <property type="molecule type" value="Genomic_DNA"/>
</dbReference>
<comment type="function">
    <text evidence="8">Catalyzes the deamination of adenosine to inosine at the wobble position 34 of tRNA(Arg2).</text>
</comment>
<accession>A0A369KPF6</accession>
<protein>
    <recommendedName>
        <fullName evidence="8">tRNA-specific adenosine deaminase</fullName>
        <ecNumber evidence="8">3.5.4.33</ecNumber>
    </recommendedName>
</protein>
<dbReference type="InterPro" id="IPR058535">
    <property type="entry name" value="MafB19-deam"/>
</dbReference>
<comment type="caution">
    <text evidence="10">The sequence shown here is derived from an EMBL/GenBank/DDBJ whole genome shotgun (WGS) entry which is preliminary data.</text>
</comment>
<evidence type="ECO:0000256" key="4">
    <source>
        <dbReference type="ARBA" id="ARBA00022723"/>
    </source>
</evidence>
<dbReference type="GO" id="GO:0002100">
    <property type="term" value="P:tRNA wobble adenosine to inosine editing"/>
    <property type="evidence" value="ECO:0007669"/>
    <property type="project" value="UniProtKB-UniRule"/>
</dbReference>
<dbReference type="Proteomes" id="UP000253934">
    <property type="component" value="Unassembled WGS sequence"/>
</dbReference>
<dbReference type="EC" id="3.5.4.33" evidence="8"/>
<dbReference type="GO" id="GO:0008270">
    <property type="term" value="F:zinc ion binding"/>
    <property type="evidence" value="ECO:0007669"/>
    <property type="project" value="UniProtKB-UniRule"/>
</dbReference>
<evidence type="ECO:0000256" key="6">
    <source>
        <dbReference type="ARBA" id="ARBA00022833"/>
    </source>
</evidence>
<evidence type="ECO:0000259" key="9">
    <source>
        <dbReference type="PROSITE" id="PS51747"/>
    </source>
</evidence>
<feature type="active site" description="Proton donor" evidence="8">
    <location>
        <position position="49"/>
    </location>
</feature>
<feature type="binding site" evidence="8">
    <location>
        <position position="77"/>
    </location>
    <ligand>
        <name>Zn(2+)</name>
        <dbReference type="ChEBI" id="CHEBI:29105"/>
        <note>catalytic</note>
    </ligand>
</feature>
<dbReference type="InterPro" id="IPR016193">
    <property type="entry name" value="Cytidine_deaminase-like"/>
</dbReference>
<keyword evidence="5 8" id="KW-0378">Hydrolase</keyword>
<comment type="similarity">
    <text evidence="1">Belongs to the cytidine and deoxycytidylate deaminase family. ADAT2 subfamily.</text>
</comment>
<comment type="subunit">
    <text evidence="2 8">Homodimer.</text>
</comment>
<dbReference type="PANTHER" id="PTHR11079:SF202">
    <property type="entry name" value="TRNA-SPECIFIC ADENOSINE DEAMINASE"/>
    <property type="match status" value="1"/>
</dbReference>
<dbReference type="SUPFAM" id="SSF53927">
    <property type="entry name" value="Cytidine deaminase-like"/>
    <property type="match status" value="1"/>
</dbReference>
<dbReference type="InterPro" id="IPR016192">
    <property type="entry name" value="APOBEC/CMP_deaminase_Zn-bd"/>
</dbReference>
<comment type="cofactor">
    <cofactor evidence="8">
        <name>Zn(2+)</name>
        <dbReference type="ChEBI" id="CHEBI:29105"/>
    </cofactor>
    <text evidence="8">Binds 1 zinc ion per subunit.</text>
</comment>
<dbReference type="FunFam" id="3.40.140.10:FF:000005">
    <property type="entry name" value="tRNA-specific adenosine deaminase"/>
    <property type="match status" value="1"/>
</dbReference>
<keyword evidence="11" id="KW-1185">Reference proteome</keyword>
<dbReference type="AlphaFoldDB" id="A0A369KPF6"/>
<dbReference type="PROSITE" id="PS51747">
    <property type="entry name" value="CYT_DCMP_DEAMINASES_2"/>
    <property type="match status" value="1"/>
</dbReference>